<reference evidence="2" key="2">
    <citation type="journal article" date="2024" name="Plant">
        <title>Genomic evolution and insights into agronomic trait innovations of Sesamum species.</title>
        <authorList>
            <person name="Miao H."/>
            <person name="Wang L."/>
            <person name="Qu L."/>
            <person name="Liu H."/>
            <person name="Sun Y."/>
            <person name="Le M."/>
            <person name="Wang Q."/>
            <person name="Wei S."/>
            <person name="Zheng Y."/>
            <person name="Lin W."/>
            <person name="Duan Y."/>
            <person name="Cao H."/>
            <person name="Xiong S."/>
            <person name="Wang X."/>
            <person name="Wei L."/>
            <person name="Li C."/>
            <person name="Ma Q."/>
            <person name="Ju M."/>
            <person name="Zhao R."/>
            <person name="Li G."/>
            <person name="Mu C."/>
            <person name="Tian Q."/>
            <person name="Mei H."/>
            <person name="Zhang T."/>
            <person name="Gao T."/>
            <person name="Zhang H."/>
        </authorList>
    </citation>
    <scope>NUCLEOTIDE SEQUENCE</scope>
    <source>
        <strain evidence="2">G02</strain>
    </source>
</reference>
<name>A0AAW2RUU0_SESRA</name>
<dbReference type="PANTHER" id="PTHR46781">
    <property type="entry name" value="ALPHA 1,4-GLYCOSYLTRANSFERASE FAMILY PROTEIN"/>
    <property type="match status" value="1"/>
</dbReference>
<dbReference type="InterPro" id="IPR007652">
    <property type="entry name" value="A1-4-GlycosylTfrase_dom"/>
</dbReference>
<gene>
    <name evidence="2" type="ORF">Sradi_2780200</name>
</gene>
<dbReference type="PANTHER" id="PTHR46781:SF5">
    <property type="entry name" value="ALPHA 1,4-GLYCOSYLTRANSFERASE FAMILY PROTEIN"/>
    <property type="match status" value="1"/>
</dbReference>
<organism evidence="2">
    <name type="scientific">Sesamum radiatum</name>
    <name type="common">Black benniseed</name>
    <dbReference type="NCBI Taxonomy" id="300843"/>
    <lineage>
        <taxon>Eukaryota</taxon>
        <taxon>Viridiplantae</taxon>
        <taxon>Streptophyta</taxon>
        <taxon>Embryophyta</taxon>
        <taxon>Tracheophyta</taxon>
        <taxon>Spermatophyta</taxon>
        <taxon>Magnoliopsida</taxon>
        <taxon>eudicotyledons</taxon>
        <taxon>Gunneridae</taxon>
        <taxon>Pentapetalae</taxon>
        <taxon>asterids</taxon>
        <taxon>lamiids</taxon>
        <taxon>Lamiales</taxon>
        <taxon>Pedaliaceae</taxon>
        <taxon>Sesamum</taxon>
    </lineage>
</organism>
<comment type="caution">
    <text evidence="2">The sequence shown here is derived from an EMBL/GenBank/DDBJ whole genome shotgun (WGS) entry which is preliminary data.</text>
</comment>
<dbReference type="AlphaFoldDB" id="A0AAW2RUU0"/>
<dbReference type="Pfam" id="PF04572">
    <property type="entry name" value="Gb3_synth"/>
    <property type="match status" value="1"/>
</dbReference>
<evidence type="ECO:0000259" key="1">
    <source>
        <dbReference type="Pfam" id="PF04572"/>
    </source>
</evidence>
<feature type="domain" description="Alpha 1,4-glycosyltransferase" evidence="1">
    <location>
        <begin position="127"/>
        <end position="197"/>
    </location>
</feature>
<accession>A0AAW2RUU0</accession>
<sequence>MHHPKRRKKHWPHVKILRSEDAKLFEARVTRFFRENSSDSWWHCCSRLVQQRKCRSWRGFLGQNLSKIGIALQVWRDYIDTDVIVLKSFEGLRNVIGAQTIDLATGNWSRLNNAVMIFDQVIHCFTSSLKNSHSHFDGNKWGHNGPYLVSRVVSRLSWRPGYNFTVLPPMAFYPVDWSKIGSLFKAPQSLNHSKWLIAKLRQIQSQSFCSSSLE</sequence>
<proteinExistence type="predicted"/>
<evidence type="ECO:0000313" key="2">
    <source>
        <dbReference type="EMBL" id="KAL0383859.1"/>
    </source>
</evidence>
<dbReference type="InterPro" id="IPR029044">
    <property type="entry name" value="Nucleotide-diphossugar_trans"/>
</dbReference>
<reference evidence="2" key="1">
    <citation type="submission" date="2020-06" db="EMBL/GenBank/DDBJ databases">
        <authorList>
            <person name="Li T."/>
            <person name="Hu X."/>
            <person name="Zhang T."/>
            <person name="Song X."/>
            <person name="Zhang H."/>
            <person name="Dai N."/>
            <person name="Sheng W."/>
            <person name="Hou X."/>
            <person name="Wei L."/>
        </authorList>
    </citation>
    <scope>NUCLEOTIDE SEQUENCE</scope>
    <source>
        <strain evidence="2">G02</strain>
        <tissue evidence="2">Leaf</tissue>
    </source>
</reference>
<dbReference type="EMBL" id="JACGWJ010000012">
    <property type="protein sequence ID" value="KAL0383859.1"/>
    <property type="molecule type" value="Genomic_DNA"/>
</dbReference>
<protein>
    <recommendedName>
        <fullName evidence="1">Alpha 1,4-glycosyltransferase domain-containing protein</fullName>
    </recommendedName>
</protein>
<dbReference type="SUPFAM" id="SSF53448">
    <property type="entry name" value="Nucleotide-diphospho-sugar transferases"/>
    <property type="match status" value="1"/>
</dbReference>
<dbReference type="InterPro" id="IPR044789">
    <property type="entry name" value="Put_A1-4-GlycosylTfrase_plant"/>
</dbReference>